<keyword evidence="2" id="KW-0479">Metal-binding</keyword>
<name>A0ABR4FN74_9EURO</name>
<comment type="caution">
    <text evidence="8">The sequence shown here is derived from an EMBL/GenBank/DDBJ whole genome shotgun (WGS) entry which is preliminary data.</text>
</comment>
<feature type="compositionally biased region" description="Basic and acidic residues" evidence="6">
    <location>
        <begin position="618"/>
        <end position="630"/>
    </location>
</feature>
<keyword evidence="5" id="KW-0539">Nucleus</keyword>
<dbReference type="InterPro" id="IPR007219">
    <property type="entry name" value="XnlR_reg_dom"/>
</dbReference>
<evidence type="ECO:0000256" key="1">
    <source>
        <dbReference type="ARBA" id="ARBA00004123"/>
    </source>
</evidence>
<feature type="compositionally biased region" description="Basic and acidic residues" evidence="6">
    <location>
        <begin position="594"/>
        <end position="607"/>
    </location>
</feature>
<keyword evidence="9" id="KW-1185">Reference proteome</keyword>
<evidence type="ECO:0000256" key="2">
    <source>
        <dbReference type="ARBA" id="ARBA00022723"/>
    </source>
</evidence>
<organism evidence="8 9">
    <name type="scientific">Aspergillus keveii</name>
    <dbReference type="NCBI Taxonomy" id="714993"/>
    <lineage>
        <taxon>Eukaryota</taxon>
        <taxon>Fungi</taxon>
        <taxon>Dikarya</taxon>
        <taxon>Ascomycota</taxon>
        <taxon>Pezizomycotina</taxon>
        <taxon>Eurotiomycetes</taxon>
        <taxon>Eurotiomycetidae</taxon>
        <taxon>Eurotiales</taxon>
        <taxon>Aspergillaceae</taxon>
        <taxon>Aspergillus</taxon>
        <taxon>Aspergillus subgen. Nidulantes</taxon>
    </lineage>
</organism>
<gene>
    <name evidence="8" type="ORF">BJX66DRAFT_343785</name>
</gene>
<feature type="region of interest" description="Disordered" evidence="6">
    <location>
        <begin position="594"/>
        <end position="659"/>
    </location>
</feature>
<evidence type="ECO:0000313" key="9">
    <source>
        <dbReference type="Proteomes" id="UP001610563"/>
    </source>
</evidence>
<evidence type="ECO:0000256" key="4">
    <source>
        <dbReference type="ARBA" id="ARBA00023163"/>
    </source>
</evidence>
<feature type="domain" description="Xylanolytic transcriptional activator regulatory" evidence="7">
    <location>
        <begin position="130"/>
        <end position="313"/>
    </location>
</feature>
<dbReference type="PANTHER" id="PTHR47338:SF7">
    <property type="entry name" value="ZN(II)2CYS6 TRANSCRIPTION FACTOR (EUROFUNG)"/>
    <property type="match status" value="1"/>
</dbReference>
<evidence type="ECO:0000256" key="5">
    <source>
        <dbReference type="ARBA" id="ARBA00023242"/>
    </source>
</evidence>
<dbReference type="EMBL" id="JBFTWV010000170">
    <property type="protein sequence ID" value="KAL2784700.1"/>
    <property type="molecule type" value="Genomic_DNA"/>
</dbReference>
<sequence>MTDNPRRAGSHARIRKTSEICAQCRNRKVSQLPSVISGIGFSFVYLRCDAMETLEDAATASDYGLNVLLWLRPRETPIPRNFSREGVYGEPAFPVEIAAAVAQSRHTASIHEWNHLLESDIGKQNIKQHIEAYFEFVYPQPCCGFFHRASLLKSWSQGALSPLVLQAICGLTSRFIHRNSPEHQELAQKWIEETESRLLTRLAHPTVSDIEAWLLVTLDHCFSRRFSRMLISISLTARLAYILRLNHEDDRQPFLVQEQRRRLMWSIFTMDTLYSSGKAEFTACTTETLLLRLPCNETSFSMDIPVSTEVLAPTSESHGEFAIGLLGYCIRVLEIRDRVQRLTLTITNHRKPLEESLVAVQTLENELQRFQASLPSHYHFTTKTFSLHAFSPSRTPFIMLHAWWHQTHCDLFRFTIPGFREGLPASEISQLSDEFTAASREKCLSHALSVSRILETPKVVGGVDLISDPALAMCAFHSARIISRLGQFPLGNMLQAQLVARLSACAEALEEQASVFPTTAILRKGVIDLVNDAQRQRNGVHAASSIWEEEENEENLRGCGNEGGHGSAGGRGQSGRGEIYSKYSVTDVIRNLHFEAGDGDSNGREDSTSGDGPVMLVDEAHSAHTPRERPPLQQPQPAQSQHQPQPPQEQQGIMPGLFEPDTRNFTGYAGDIAEYDQGFPALGFDPRYDTGQPDLFMDSFWPLICRDWTVPDGNGEI</sequence>
<reference evidence="8 9" key="1">
    <citation type="submission" date="2024-07" db="EMBL/GenBank/DDBJ databases">
        <title>Section-level genome sequencing and comparative genomics of Aspergillus sections Usti and Cavernicolus.</title>
        <authorList>
            <consortium name="Lawrence Berkeley National Laboratory"/>
            <person name="Nybo J.L."/>
            <person name="Vesth T.C."/>
            <person name="Theobald S."/>
            <person name="Frisvad J.C."/>
            <person name="Larsen T.O."/>
            <person name="Kjaerboelling I."/>
            <person name="Rothschild-Mancinelli K."/>
            <person name="Lyhne E.K."/>
            <person name="Kogle M.E."/>
            <person name="Barry K."/>
            <person name="Clum A."/>
            <person name="Na H."/>
            <person name="Ledsgaard L."/>
            <person name="Lin J."/>
            <person name="Lipzen A."/>
            <person name="Kuo A."/>
            <person name="Riley R."/>
            <person name="Mondo S."/>
            <person name="Labutti K."/>
            <person name="Haridas S."/>
            <person name="Pangalinan J."/>
            <person name="Salamov A.A."/>
            <person name="Simmons B.A."/>
            <person name="Magnuson J.K."/>
            <person name="Chen J."/>
            <person name="Drula E."/>
            <person name="Henrissat B."/>
            <person name="Wiebenga A."/>
            <person name="Lubbers R.J."/>
            <person name="Gomes A.C."/>
            <person name="Makela M.R."/>
            <person name="Stajich J."/>
            <person name="Grigoriev I.V."/>
            <person name="Mortensen U.H."/>
            <person name="De Vries R.P."/>
            <person name="Baker S.E."/>
            <person name="Andersen M.R."/>
        </authorList>
    </citation>
    <scope>NUCLEOTIDE SEQUENCE [LARGE SCALE GENOMIC DNA]</scope>
    <source>
        <strain evidence="8 9">CBS 209.92</strain>
    </source>
</reference>
<dbReference type="Proteomes" id="UP001610563">
    <property type="component" value="Unassembled WGS sequence"/>
</dbReference>
<comment type="subcellular location">
    <subcellularLocation>
        <location evidence="1">Nucleus</location>
    </subcellularLocation>
</comment>
<feature type="region of interest" description="Disordered" evidence="6">
    <location>
        <begin position="541"/>
        <end position="576"/>
    </location>
</feature>
<accession>A0ABR4FN74</accession>
<keyword evidence="4" id="KW-0804">Transcription</keyword>
<protein>
    <recommendedName>
        <fullName evidence="7">Xylanolytic transcriptional activator regulatory domain-containing protein</fullName>
    </recommendedName>
</protein>
<evidence type="ECO:0000256" key="6">
    <source>
        <dbReference type="SAM" id="MobiDB-lite"/>
    </source>
</evidence>
<evidence type="ECO:0000256" key="3">
    <source>
        <dbReference type="ARBA" id="ARBA00023015"/>
    </source>
</evidence>
<evidence type="ECO:0000259" key="7">
    <source>
        <dbReference type="Pfam" id="PF04082"/>
    </source>
</evidence>
<proteinExistence type="predicted"/>
<dbReference type="InterPro" id="IPR050815">
    <property type="entry name" value="TF_fung"/>
</dbReference>
<dbReference type="Pfam" id="PF04082">
    <property type="entry name" value="Fungal_trans"/>
    <property type="match status" value="1"/>
</dbReference>
<dbReference type="CDD" id="cd12148">
    <property type="entry name" value="fungal_TF_MHR"/>
    <property type="match status" value="1"/>
</dbReference>
<feature type="compositionally biased region" description="Low complexity" evidence="6">
    <location>
        <begin position="635"/>
        <end position="651"/>
    </location>
</feature>
<feature type="compositionally biased region" description="Gly residues" evidence="6">
    <location>
        <begin position="560"/>
        <end position="575"/>
    </location>
</feature>
<evidence type="ECO:0000313" key="8">
    <source>
        <dbReference type="EMBL" id="KAL2784700.1"/>
    </source>
</evidence>
<dbReference type="PANTHER" id="PTHR47338">
    <property type="entry name" value="ZN(II)2CYS6 TRANSCRIPTION FACTOR (EUROFUNG)-RELATED"/>
    <property type="match status" value="1"/>
</dbReference>
<keyword evidence="3" id="KW-0805">Transcription regulation</keyword>